<dbReference type="EMBL" id="MGJJ01000005">
    <property type="protein sequence ID" value="OGN05822.1"/>
    <property type="molecule type" value="Genomic_DNA"/>
</dbReference>
<dbReference type="AlphaFoldDB" id="A0A1F8EY71"/>
<organism evidence="1 2">
    <name type="scientific">Candidatus Yanofskybacteria bacterium RIFCSPHIGHO2_01_FULL_44_22</name>
    <dbReference type="NCBI Taxonomy" id="1802669"/>
    <lineage>
        <taxon>Bacteria</taxon>
        <taxon>Candidatus Yanofskyibacteriota</taxon>
    </lineage>
</organism>
<proteinExistence type="predicted"/>
<dbReference type="STRING" id="1802669.A2746_02075"/>
<name>A0A1F8EY71_9BACT</name>
<reference evidence="1 2" key="1">
    <citation type="journal article" date="2016" name="Nat. Commun.">
        <title>Thousands of microbial genomes shed light on interconnected biogeochemical processes in an aquifer system.</title>
        <authorList>
            <person name="Anantharaman K."/>
            <person name="Brown C.T."/>
            <person name="Hug L.A."/>
            <person name="Sharon I."/>
            <person name="Castelle C.J."/>
            <person name="Probst A.J."/>
            <person name="Thomas B.C."/>
            <person name="Singh A."/>
            <person name="Wilkins M.J."/>
            <person name="Karaoz U."/>
            <person name="Brodie E.L."/>
            <person name="Williams K.H."/>
            <person name="Hubbard S.S."/>
            <person name="Banfield J.F."/>
        </authorList>
    </citation>
    <scope>NUCLEOTIDE SEQUENCE [LARGE SCALE GENOMIC DNA]</scope>
</reference>
<sequence length="243" mass="26544">MKKNYKTTIVLGTAFAVIAAGIFSDSAFAVVRTNFCANLNQAVSVLDQGIITREGVLKTRQNERLQNLKNNRDLRDAKLAELKQGVMNSMSPVYAKIEALAKTDGQKTAVNNFKTAMENAVSARKNAVKTAALEYRQEIDRIIALRNSAIDNAVRNFKNSNQAAVKKAKTDCATGVRPPIARTTFVSSIRTAKSNLISDKQKNGIPSSLVKSASTEYKNTVAKANQDFKAASEKARLELRVAF</sequence>
<dbReference type="Proteomes" id="UP000177419">
    <property type="component" value="Unassembled WGS sequence"/>
</dbReference>
<accession>A0A1F8EY71</accession>
<evidence type="ECO:0000313" key="2">
    <source>
        <dbReference type="Proteomes" id="UP000177419"/>
    </source>
</evidence>
<evidence type="ECO:0000313" key="1">
    <source>
        <dbReference type="EMBL" id="OGN05822.1"/>
    </source>
</evidence>
<comment type="caution">
    <text evidence="1">The sequence shown here is derived from an EMBL/GenBank/DDBJ whole genome shotgun (WGS) entry which is preliminary data.</text>
</comment>
<gene>
    <name evidence="1" type="ORF">A2746_02075</name>
</gene>
<protein>
    <submittedName>
        <fullName evidence="1">Uncharacterized protein</fullName>
    </submittedName>
</protein>